<evidence type="ECO:0000256" key="6">
    <source>
        <dbReference type="SAM" id="MobiDB-lite"/>
    </source>
</evidence>
<dbReference type="Proteomes" id="UP000538929">
    <property type="component" value="Unassembled WGS sequence"/>
</dbReference>
<comment type="subcellular location">
    <subcellularLocation>
        <location evidence="1">Membrane</location>
        <topology evidence="1">Multi-pass membrane protein</topology>
    </subcellularLocation>
</comment>
<dbReference type="GO" id="GO:0016787">
    <property type="term" value="F:hydrolase activity"/>
    <property type="evidence" value="ECO:0007669"/>
    <property type="project" value="TreeGrafter"/>
</dbReference>
<feature type="transmembrane region" description="Helical" evidence="7">
    <location>
        <begin position="20"/>
        <end position="40"/>
    </location>
</feature>
<dbReference type="RefSeq" id="WP_182607249.1">
    <property type="nucleotide sequence ID" value="NZ_VKHT01000618.1"/>
</dbReference>
<keyword evidence="9" id="KW-1185">Reference proteome</keyword>
<dbReference type="EMBL" id="VKHT01000618">
    <property type="protein sequence ID" value="MBB0245817.1"/>
    <property type="molecule type" value="Genomic_DNA"/>
</dbReference>
<evidence type="ECO:0000256" key="3">
    <source>
        <dbReference type="ARBA" id="ARBA00022692"/>
    </source>
</evidence>
<evidence type="ECO:0000256" key="7">
    <source>
        <dbReference type="SAM" id="Phobius"/>
    </source>
</evidence>
<keyword evidence="3 7" id="KW-0812">Transmembrane</keyword>
<evidence type="ECO:0000313" key="8">
    <source>
        <dbReference type="EMBL" id="MBB0245817.1"/>
    </source>
</evidence>
<dbReference type="InterPro" id="IPR012506">
    <property type="entry name" value="TMEM86B-like"/>
</dbReference>
<proteinExistence type="inferred from homology"/>
<comment type="similarity">
    <text evidence="2">Belongs to the TMEM86 family.</text>
</comment>
<comment type="caution">
    <text evidence="8">The sequence shown here is derived from an EMBL/GenBank/DDBJ whole genome shotgun (WGS) entry which is preliminary data.</text>
</comment>
<evidence type="ECO:0000313" key="9">
    <source>
        <dbReference type="Proteomes" id="UP000538929"/>
    </source>
</evidence>
<gene>
    <name evidence="8" type="ORF">FNQ90_17315</name>
</gene>
<dbReference type="PANTHER" id="PTHR31885">
    <property type="entry name" value="GH04784P"/>
    <property type="match status" value="1"/>
</dbReference>
<evidence type="ECO:0000256" key="5">
    <source>
        <dbReference type="ARBA" id="ARBA00023136"/>
    </source>
</evidence>
<feature type="transmembrane region" description="Helical" evidence="7">
    <location>
        <begin position="129"/>
        <end position="147"/>
    </location>
</feature>
<dbReference type="PANTHER" id="PTHR31885:SF6">
    <property type="entry name" value="GH04784P"/>
    <property type="match status" value="1"/>
</dbReference>
<name>A0A7W3Y305_9ACTN</name>
<feature type="transmembrane region" description="Helical" evidence="7">
    <location>
        <begin position="90"/>
        <end position="109"/>
    </location>
</feature>
<reference evidence="9" key="1">
    <citation type="submission" date="2019-10" db="EMBL/GenBank/DDBJ databases">
        <title>Streptomyces sp. nov., a novel actinobacterium isolated from alkaline environment.</title>
        <authorList>
            <person name="Golinska P."/>
        </authorList>
    </citation>
    <scope>NUCLEOTIDE SEQUENCE [LARGE SCALE GENOMIC DNA]</scope>
    <source>
        <strain evidence="9">DSM 42118</strain>
    </source>
</reference>
<dbReference type="GO" id="GO:0016020">
    <property type="term" value="C:membrane"/>
    <property type="evidence" value="ECO:0007669"/>
    <property type="project" value="UniProtKB-SubCell"/>
</dbReference>
<organism evidence="8 9">
    <name type="scientific">Streptomyces alkaliphilus</name>
    <dbReference type="NCBI Taxonomy" id="1472722"/>
    <lineage>
        <taxon>Bacteria</taxon>
        <taxon>Bacillati</taxon>
        <taxon>Actinomycetota</taxon>
        <taxon>Actinomycetes</taxon>
        <taxon>Kitasatosporales</taxon>
        <taxon>Streptomycetaceae</taxon>
        <taxon>Streptomyces</taxon>
    </lineage>
</organism>
<accession>A0A7W3Y305</accession>
<dbReference type="Pfam" id="PF07947">
    <property type="entry name" value="YhhN"/>
    <property type="match status" value="1"/>
</dbReference>
<keyword evidence="4 7" id="KW-1133">Transmembrane helix</keyword>
<evidence type="ECO:0000256" key="1">
    <source>
        <dbReference type="ARBA" id="ARBA00004141"/>
    </source>
</evidence>
<keyword evidence="5 7" id="KW-0472">Membrane</keyword>
<evidence type="ECO:0000256" key="4">
    <source>
        <dbReference type="ARBA" id="ARBA00022989"/>
    </source>
</evidence>
<sequence>MRPDHPTPTGRPDRLRSPLPSGAVLLFLLLGAAHLTGHAVEAEALHRATKPLLIPALMLVVLARRGPRLLLAALACGWAGDVLLMPDHPVAFLGGMAAFGLGHLGYLALCRRAARAGSLPTRPRIIGAALGYAAVGGVVVVLLWPGLPADLRVPVAGYAALLTATAWAAALTLGPRGAAGGALFLLSDALIAAGLGDGPVIPAQGLVVMATYLAAQWWLADAVLRSPATGPSGRRPGAGPEGDRSRSADPPPGRGAGGPGDRPVTAAG</sequence>
<protein>
    <submittedName>
        <fullName evidence="8">Lysoplasmalogenase</fullName>
    </submittedName>
</protein>
<evidence type="ECO:0000256" key="2">
    <source>
        <dbReference type="ARBA" id="ARBA00007375"/>
    </source>
</evidence>
<feature type="transmembrane region" description="Helical" evidence="7">
    <location>
        <begin position="153"/>
        <end position="171"/>
    </location>
</feature>
<dbReference type="AlphaFoldDB" id="A0A7W3Y305"/>
<feature type="region of interest" description="Disordered" evidence="6">
    <location>
        <begin position="226"/>
        <end position="268"/>
    </location>
</feature>